<gene>
    <name evidence="1" type="ORF">AB0E65_16525</name>
</gene>
<dbReference type="EMBL" id="JBEZUR010000023">
    <property type="protein sequence ID" value="MEU3555801.1"/>
    <property type="molecule type" value="Genomic_DNA"/>
</dbReference>
<reference evidence="1 2" key="1">
    <citation type="submission" date="2024-06" db="EMBL/GenBank/DDBJ databases">
        <title>The Natural Products Discovery Center: Release of the First 8490 Sequenced Strains for Exploring Actinobacteria Biosynthetic Diversity.</title>
        <authorList>
            <person name="Kalkreuter E."/>
            <person name="Kautsar S.A."/>
            <person name="Yang D."/>
            <person name="Bader C.D."/>
            <person name="Teijaro C.N."/>
            <person name="Fluegel L."/>
            <person name="Davis C.M."/>
            <person name="Simpson J.R."/>
            <person name="Lauterbach L."/>
            <person name="Steele A.D."/>
            <person name="Gui C."/>
            <person name="Meng S."/>
            <person name="Li G."/>
            <person name="Viehrig K."/>
            <person name="Ye F."/>
            <person name="Su P."/>
            <person name="Kiefer A.F."/>
            <person name="Nichols A."/>
            <person name="Cepeda A.J."/>
            <person name="Yan W."/>
            <person name="Fan B."/>
            <person name="Jiang Y."/>
            <person name="Adhikari A."/>
            <person name="Zheng C.-J."/>
            <person name="Schuster L."/>
            <person name="Cowan T.M."/>
            <person name="Smanski M.J."/>
            <person name="Chevrette M.G."/>
            <person name="De Carvalho L.P.S."/>
            <person name="Shen B."/>
        </authorList>
    </citation>
    <scope>NUCLEOTIDE SEQUENCE [LARGE SCALE GENOMIC DNA]</scope>
    <source>
        <strain evidence="1 2">NPDC038104</strain>
    </source>
</reference>
<dbReference type="Proteomes" id="UP001550850">
    <property type="component" value="Unassembled WGS sequence"/>
</dbReference>
<sequence>MRSRPVLVYDGDCGFCSVSVACAERLLRPRCTATPWQFADLGALGVTRERAEHEALWVTPTGAVHGGSQAVAKLLLSARGGWPVLGALLTLPPARWAAHAVYRLVANNRSRLPGSTAACSPTTRRPADRTT</sequence>
<dbReference type="InterPro" id="IPR007263">
    <property type="entry name" value="DCC1-like"/>
</dbReference>
<accession>A0ABV2YJW2</accession>
<name>A0ABV2YJW2_9ACTN</name>
<dbReference type="Pfam" id="PF04134">
    <property type="entry name" value="DCC1-like"/>
    <property type="match status" value="1"/>
</dbReference>
<evidence type="ECO:0000313" key="1">
    <source>
        <dbReference type="EMBL" id="MEU3555801.1"/>
    </source>
</evidence>
<dbReference type="RefSeq" id="WP_108955550.1">
    <property type="nucleotide sequence ID" value="NZ_BEVZ01000006.1"/>
</dbReference>
<proteinExistence type="predicted"/>
<protein>
    <submittedName>
        <fullName evidence="1">DUF393 domain-containing protein</fullName>
    </submittedName>
</protein>
<evidence type="ECO:0000313" key="2">
    <source>
        <dbReference type="Proteomes" id="UP001550850"/>
    </source>
</evidence>
<comment type="caution">
    <text evidence="1">The sequence shown here is derived from an EMBL/GenBank/DDBJ whole genome shotgun (WGS) entry which is preliminary data.</text>
</comment>
<organism evidence="1 2">
    <name type="scientific">Streptomyces fragilis</name>
    <dbReference type="NCBI Taxonomy" id="67301"/>
    <lineage>
        <taxon>Bacteria</taxon>
        <taxon>Bacillati</taxon>
        <taxon>Actinomycetota</taxon>
        <taxon>Actinomycetes</taxon>
        <taxon>Kitasatosporales</taxon>
        <taxon>Streptomycetaceae</taxon>
        <taxon>Streptomyces</taxon>
    </lineage>
</organism>
<keyword evidence="2" id="KW-1185">Reference proteome</keyword>